<dbReference type="PANTHER" id="PTHR30075">
    <property type="entry name" value="GLYCYL-TRNA SYNTHETASE"/>
    <property type="match status" value="1"/>
</dbReference>
<keyword evidence="9 11" id="KW-0030">Aminoacyl-tRNA synthetase</keyword>
<evidence type="ECO:0000256" key="1">
    <source>
        <dbReference type="ARBA" id="ARBA00004496"/>
    </source>
</evidence>
<comment type="subcellular location">
    <subcellularLocation>
        <location evidence="1 11">Cytoplasm</location>
    </subcellularLocation>
</comment>
<feature type="domain" description="DALR anticodon binding" evidence="12">
    <location>
        <begin position="576"/>
        <end position="670"/>
    </location>
</feature>
<keyword evidence="4 11" id="KW-0963">Cytoplasm</keyword>
<evidence type="ECO:0000256" key="5">
    <source>
        <dbReference type="ARBA" id="ARBA00022598"/>
    </source>
</evidence>
<dbReference type="GO" id="GO:0005829">
    <property type="term" value="C:cytosol"/>
    <property type="evidence" value="ECO:0007669"/>
    <property type="project" value="TreeGrafter"/>
</dbReference>
<name>A0A839T6G5_AZOMA</name>
<dbReference type="EC" id="6.1.1.14" evidence="11"/>
<evidence type="ECO:0000256" key="4">
    <source>
        <dbReference type="ARBA" id="ARBA00022490"/>
    </source>
</evidence>
<reference evidence="13 14" key="1">
    <citation type="submission" date="2020-08" db="EMBL/GenBank/DDBJ databases">
        <title>Genomic Encyclopedia of Type Strains, Phase III (KMG-III): the genomes of soil and plant-associated and newly described type strains.</title>
        <authorList>
            <person name="Whitman W."/>
        </authorList>
    </citation>
    <scope>NUCLEOTIDE SEQUENCE [LARGE SCALE GENOMIC DNA]</scope>
    <source>
        <strain evidence="13 14">CECT 4462</strain>
    </source>
</reference>
<evidence type="ECO:0000256" key="3">
    <source>
        <dbReference type="ARBA" id="ARBA00011209"/>
    </source>
</evidence>
<proteinExistence type="inferred from homology"/>
<dbReference type="EMBL" id="JACHXI010000006">
    <property type="protein sequence ID" value="MBB3103273.1"/>
    <property type="molecule type" value="Genomic_DNA"/>
</dbReference>
<keyword evidence="5 11" id="KW-0436">Ligase</keyword>
<accession>A0A839T6G5</accession>
<evidence type="ECO:0000256" key="7">
    <source>
        <dbReference type="ARBA" id="ARBA00022840"/>
    </source>
</evidence>
<dbReference type="SUPFAM" id="SSF109604">
    <property type="entry name" value="HD-domain/PDEase-like"/>
    <property type="match status" value="1"/>
</dbReference>
<dbReference type="GO" id="GO:0006426">
    <property type="term" value="P:glycyl-tRNA aminoacylation"/>
    <property type="evidence" value="ECO:0007669"/>
    <property type="project" value="UniProtKB-UniRule"/>
</dbReference>
<comment type="catalytic activity">
    <reaction evidence="10 11">
        <text>tRNA(Gly) + glycine + ATP = glycyl-tRNA(Gly) + AMP + diphosphate</text>
        <dbReference type="Rhea" id="RHEA:16013"/>
        <dbReference type="Rhea" id="RHEA-COMP:9664"/>
        <dbReference type="Rhea" id="RHEA-COMP:9683"/>
        <dbReference type="ChEBI" id="CHEBI:30616"/>
        <dbReference type="ChEBI" id="CHEBI:33019"/>
        <dbReference type="ChEBI" id="CHEBI:57305"/>
        <dbReference type="ChEBI" id="CHEBI:78442"/>
        <dbReference type="ChEBI" id="CHEBI:78522"/>
        <dbReference type="ChEBI" id="CHEBI:456215"/>
        <dbReference type="EC" id="6.1.1.14"/>
    </reaction>
</comment>
<dbReference type="Pfam" id="PF05746">
    <property type="entry name" value="DALR_1"/>
    <property type="match status" value="1"/>
</dbReference>
<evidence type="ECO:0000256" key="9">
    <source>
        <dbReference type="ARBA" id="ARBA00023146"/>
    </source>
</evidence>
<evidence type="ECO:0000256" key="8">
    <source>
        <dbReference type="ARBA" id="ARBA00022917"/>
    </source>
</evidence>
<keyword evidence="8 11" id="KW-0648">Protein biosynthesis</keyword>
<dbReference type="PRINTS" id="PR01045">
    <property type="entry name" value="TRNASYNTHGB"/>
</dbReference>
<dbReference type="GO" id="GO:0005524">
    <property type="term" value="F:ATP binding"/>
    <property type="evidence" value="ECO:0007669"/>
    <property type="project" value="UniProtKB-UniRule"/>
</dbReference>
<organism evidence="13 14">
    <name type="scientific">Azomonas macrocytogenes</name>
    <name type="common">Azotobacter macrocytogenes</name>
    <dbReference type="NCBI Taxonomy" id="69962"/>
    <lineage>
        <taxon>Bacteria</taxon>
        <taxon>Pseudomonadati</taxon>
        <taxon>Pseudomonadota</taxon>
        <taxon>Gammaproteobacteria</taxon>
        <taxon>Pseudomonadales</taxon>
        <taxon>Pseudomonadaceae</taxon>
        <taxon>Azomonas</taxon>
    </lineage>
</organism>
<keyword evidence="6 11" id="KW-0547">Nucleotide-binding</keyword>
<dbReference type="GO" id="GO:0006420">
    <property type="term" value="P:arginyl-tRNA aminoacylation"/>
    <property type="evidence" value="ECO:0007669"/>
    <property type="project" value="InterPro"/>
</dbReference>
<dbReference type="NCBIfam" id="TIGR00211">
    <property type="entry name" value="glyS"/>
    <property type="match status" value="1"/>
</dbReference>
<keyword evidence="14" id="KW-1185">Reference proteome</keyword>
<dbReference type="RefSeq" id="WP_183166213.1">
    <property type="nucleotide sequence ID" value="NZ_JACHXI010000006.1"/>
</dbReference>
<dbReference type="Pfam" id="PF02092">
    <property type="entry name" value="tRNA_synt_2f"/>
    <property type="match status" value="1"/>
</dbReference>
<dbReference type="AlphaFoldDB" id="A0A839T6G5"/>
<dbReference type="PANTHER" id="PTHR30075:SF2">
    <property type="entry name" value="GLYCINE--TRNA LIGASE, CHLOROPLASTIC_MITOCHONDRIAL 2"/>
    <property type="match status" value="1"/>
</dbReference>
<comment type="caution">
    <text evidence="13">The sequence shown here is derived from an EMBL/GenBank/DDBJ whole genome shotgun (WGS) entry which is preliminary data.</text>
</comment>
<evidence type="ECO:0000256" key="11">
    <source>
        <dbReference type="HAMAP-Rule" id="MF_00255"/>
    </source>
</evidence>
<dbReference type="InterPro" id="IPR015944">
    <property type="entry name" value="Gly-tRNA-synth_bsu"/>
</dbReference>
<dbReference type="InterPro" id="IPR008909">
    <property type="entry name" value="DALR_anticod-bd"/>
</dbReference>
<comment type="subunit">
    <text evidence="3 11">Tetramer of two alpha and two beta subunits.</text>
</comment>
<evidence type="ECO:0000313" key="14">
    <source>
        <dbReference type="Proteomes" id="UP000549250"/>
    </source>
</evidence>
<evidence type="ECO:0000256" key="6">
    <source>
        <dbReference type="ARBA" id="ARBA00022741"/>
    </source>
</evidence>
<gene>
    <name evidence="11" type="primary">glyS</name>
    <name evidence="13" type="ORF">FHR87_001668</name>
</gene>
<keyword evidence="7 11" id="KW-0067">ATP-binding</keyword>
<dbReference type="InterPro" id="IPR006194">
    <property type="entry name" value="Gly-tRNA-synth_heterodimer"/>
</dbReference>
<dbReference type="PROSITE" id="PS50861">
    <property type="entry name" value="AA_TRNA_LIGASE_II_GLYAB"/>
    <property type="match status" value="1"/>
</dbReference>
<evidence type="ECO:0000256" key="10">
    <source>
        <dbReference type="ARBA" id="ARBA00047937"/>
    </source>
</evidence>
<evidence type="ECO:0000259" key="12">
    <source>
        <dbReference type="Pfam" id="PF05746"/>
    </source>
</evidence>
<dbReference type="Proteomes" id="UP000549250">
    <property type="component" value="Unassembled WGS sequence"/>
</dbReference>
<evidence type="ECO:0000313" key="13">
    <source>
        <dbReference type="EMBL" id="MBB3103273.1"/>
    </source>
</evidence>
<dbReference type="GO" id="GO:0004820">
    <property type="term" value="F:glycine-tRNA ligase activity"/>
    <property type="evidence" value="ECO:0007669"/>
    <property type="project" value="UniProtKB-UniRule"/>
</dbReference>
<dbReference type="HAMAP" id="MF_00255">
    <property type="entry name" value="Gly_tRNA_synth_beta"/>
    <property type="match status" value="1"/>
</dbReference>
<evidence type="ECO:0000256" key="2">
    <source>
        <dbReference type="ARBA" id="ARBA00008226"/>
    </source>
</evidence>
<protein>
    <recommendedName>
        <fullName evidence="11">Glycine--tRNA ligase beta subunit</fullName>
        <ecNumber evidence="11">6.1.1.14</ecNumber>
    </recommendedName>
    <alternativeName>
        <fullName evidence="11">Glycyl-tRNA synthetase beta subunit</fullName>
        <shortName evidence="11">GlyRS</shortName>
    </alternativeName>
</protein>
<sequence>MNTQDFLVELGTEELPPKALKNLGDAFLAGVEKGIKDAGLSYHGALVYAAPRRLAVLVKRLAIQQPDRSVNLDGPPTQAAFDEEGQPTQAALGFARKCGVDLAEIDRSGAKLKFNRQIPGQPASSLLPGIVEAALAALPIPKRMRWAARKDEFVRPTQWLVMLFGDNVIECEILAQTAGRTSRGHRFHHPGEVRISSPATYAEDLRSAYVIADFKERRDRIAKGVEQLASEQKGKAIVPPALLDEVTALVEWPVPLACSFEERFLAVPQEALISTMQDNQKYFCLLDESGKLLPRFITVANLESRDPGQIVSGNEKVVRPRLTDAEFFFNQDQKQSLESFNQRLSKVVFQAQLGTVYEKAERVSRLAAWIAERIGGDATHAARAGLLSKCDLASEMVGEFPEMQGVAGYYYARNDGEAEDIALALNEQYMPRGAGAELPTTLTGAAVAVADKLDTLAGIFGIGMPPTGSKDPYALRRAALGVLRILIEKELELNLSKAVDVAVAQYGDRIKAQGLSEQVVEFIFDRLRARYEDEGVQVPVYLAVRAVQPVSALDFDQRVQAVRAFRKLPGAEALAAANKRVSNLLDKYEGKLPTSIDPRFFDNATEFSLYSAIQQADHTVAPLAAERRYREALERLASLRGPVDAFFEAVLVNAEDQAVRANRYALLARLRGLFLGVADISALG</sequence>
<dbReference type="GO" id="GO:0004814">
    <property type="term" value="F:arginine-tRNA ligase activity"/>
    <property type="evidence" value="ECO:0007669"/>
    <property type="project" value="InterPro"/>
</dbReference>
<comment type="similarity">
    <text evidence="2 11">Belongs to the class-II aminoacyl-tRNA synthetase family.</text>
</comment>